<reference evidence="1" key="2">
    <citation type="journal article" date="2020" name="Nat. Commun.">
        <title>Large-scale genome sequencing of mycorrhizal fungi provides insights into the early evolution of symbiotic traits.</title>
        <authorList>
            <person name="Miyauchi S."/>
            <person name="Kiss E."/>
            <person name="Kuo A."/>
            <person name="Drula E."/>
            <person name="Kohler A."/>
            <person name="Sanchez-Garcia M."/>
            <person name="Morin E."/>
            <person name="Andreopoulos B."/>
            <person name="Barry K.W."/>
            <person name="Bonito G."/>
            <person name="Buee M."/>
            <person name="Carver A."/>
            <person name="Chen C."/>
            <person name="Cichocki N."/>
            <person name="Clum A."/>
            <person name="Culley D."/>
            <person name="Crous P.W."/>
            <person name="Fauchery L."/>
            <person name="Girlanda M."/>
            <person name="Hayes R.D."/>
            <person name="Keri Z."/>
            <person name="LaButti K."/>
            <person name="Lipzen A."/>
            <person name="Lombard V."/>
            <person name="Magnuson J."/>
            <person name="Maillard F."/>
            <person name="Murat C."/>
            <person name="Nolan M."/>
            <person name="Ohm R.A."/>
            <person name="Pangilinan J."/>
            <person name="Pereira M.F."/>
            <person name="Perotto S."/>
            <person name="Peter M."/>
            <person name="Pfister S."/>
            <person name="Riley R."/>
            <person name="Sitrit Y."/>
            <person name="Stielow J.B."/>
            <person name="Szollosi G."/>
            <person name="Zifcakova L."/>
            <person name="Stursova M."/>
            <person name="Spatafora J.W."/>
            <person name="Tedersoo L."/>
            <person name="Vaario L.M."/>
            <person name="Yamada A."/>
            <person name="Yan M."/>
            <person name="Wang P."/>
            <person name="Xu J."/>
            <person name="Bruns T."/>
            <person name="Baldrian P."/>
            <person name="Vilgalys R."/>
            <person name="Dunand C."/>
            <person name="Henrissat B."/>
            <person name="Grigoriev I.V."/>
            <person name="Hibbett D."/>
            <person name="Nagy L.G."/>
            <person name="Martin F.M."/>
        </authorList>
    </citation>
    <scope>NUCLEOTIDE SEQUENCE</scope>
    <source>
        <strain evidence="1">P2</strain>
    </source>
</reference>
<accession>A0ACB6Z0K4</accession>
<evidence type="ECO:0000313" key="1">
    <source>
        <dbReference type="EMBL" id="KAF9643034.1"/>
    </source>
</evidence>
<gene>
    <name evidence="1" type="ORF">BDM02DRAFT_1760157</name>
</gene>
<keyword evidence="2" id="KW-1185">Reference proteome</keyword>
<sequence>MLANGSTVIAADPENDDVKRGLAEVYEILGETRKALNLVSQVIDARGRQGARHGKQGTVTSQRSLLSFAGTWKSLQTVAAMESFNLARFLLLGVFNQWNTTDPDPSHTSTRV</sequence>
<proteinExistence type="predicted"/>
<evidence type="ECO:0000313" key="2">
    <source>
        <dbReference type="Proteomes" id="UP000886501"/>
    </source>
</evidence>
<reference evidence="1" key="1">
    <citation type="submission" date="2019-10" db="EMBL/GenBank/DDBJ databases">
        <authorList>
            <consortium name="DOE Joint Genome Institute"/>
            <person name="Kuo A."/>
            <person name="Miyauchi S."/>
            <person name="Kiss E."/>
            <person name="Drula E."/>
            <person name="Kohler A."/>
            <person name="Sanchez-Garcia M."/>
            <person name="Andreopoulos B."/>
            <person name="Barry K.W."/>
            <person name="Bonito G."/>
            <person name="Buee M."/>
            <person name="Carver A."/>
            <person name="Chen C."/>
            <person name="Cichocki N."/>
            <person name="Clum A."/>
            <person name="Culley D."/>
            <person name="Crous P.W."/>
            <person name="Fauchery L."/>
            <person name="Girlanda M."/>
            <person name="Hayes R."/>
            <person name="Keri Z."/>
            <person name="Labutti K."/>
            <person name="Lipzen A."/>
            <person name="Lombard V."/>
            <person name="Magnuson J."/>
            <person name="Maillard F."/>
            <person name="Morin E."/>
            <person name="Murat C."/>
            <person name="Nolan M."/>
            <person name="Ohm R."/>
            <person name="Pangilinan J."/>
            <person name="Pereira M."/>
            <person name="Perotto S."/>
            <person name="Peter M."/>
            <person name="Riley R."/>
            <person name="Sitrit Y."/>
            <person name="Stielow B."/>
            <person name="Szollosi G."/>
            <person name="Zifcakova L."/>
            <person name="Stursova M."/>
            <person name="Spatafora J.W."/>
            <person name="Tedersoo L."/>
            <person name="Vaario L.-M."/>
            <person name="Yamada A."/>
            <person name="Yan M."/>
            <person name="Wang P."/>
            <person name="Xu J."/>
            <person name="Bruns T."/>
            <person name="Baldrian P."/>
            <person name="Vilgalys R."/>
            <person name="Henrissat B."/>
            <person name="Grigoriev I.V."/>
            <person name="Hibbett D."/>
            <person name="Nagy L.G."/>
            <person name="Martin F.M."/>
        </authorList>
    </citation>
    <scope>NUCLEOTIDE SEQUENCE</scope>
    <source>
        <strain evidence="1">P2</strain>
    </source>
</reference>
<protein>
    <submittedName>
        <fullName evidence="1">Uncharacterized protein</fullName>
    </submittedName>
</protein>
<dbReference type="EMBL" id="MU118296">
    <property type="protein sequence ID" value="KAF9643034.1"/>
    <property type="molecule type" value="Genomic_DNA"/>
</dbReference>
<dbReference type="Proteomes" id="UP000886501">
    <property type="component" value="Unassembled WGS sequence"/>
</dbReference>
<comment type="caution">
    <text evidence="1">The sequence shown here is derived from an EMBL/GenBank/DDBJ whole genome shotgun (WGS) entry which is preliminary data.</text>
</comment>
<name>A0ACB6Z0K4_THEGA</name>
<organism evidence="1 2">
    <name type="scientific">Thelephora ganbajun</name>
    <name type="common">Ganba fungus</name>
    <dbReference type="NCBI Taxonomy" id="370292"/>
    <lineage>
        <taxon>Eukaryota</taxon>
        <taxon>Fungi</taxon>
        <taxon>Dikarya</taxon>
        <taxon>Basidiomycota</taxon>
        <taxon>Agaricomycotina</taxon>
        <taxon>Agaricomycetes</taxon>
        <taxon>Thelephorales</taxon>
        <taxon>Thelephoraceae</taxon>
        <taxon>Thelephora</taxon>
    </lineage>
</organism>